<dbReference type="Gene3D" id="3.30.1330.230">
    <property type="match status" value="1"/>
</dbReference>
<proteinExistence type="predicted"/>
<dbReference type="Gene3D" id="3.30.40.250">
    <property type="match status" value="1"/>
</dbReference>
<name>A0A399F2J2_9DEIN</name>
<gene>
    <name evidence="2" type="ORF">Mterra_00605</name>
</gene>
<comment type="caution">
    <text evidence="2">The sequence shown here is derived from an EMBL/GenBank/DDBJ whole genome shotgun (WGS) entry which is preliminary data.</text>
</comment>
<dbReference type="PANTHER" id="PTHR37809:SF1">
    <property type="entry name" value="RIBOSOMAL PROTEIN S12 METHYLTHIOTRANSFERASE ACCESSORY FACTOR YCAO"/>
    <property type="match status" value="1"/>
</dbReference>
<protein>
    <submittedName>
        <fullName evidence="2">Thiazole/oxazole-forming peptide maturase, SagD family component</fullName>
    </submittedName>
</protein>
<accession>A0A399F2J2</accession>
<dbReference type="PANTHER" id="PTHR37809">
    <property type="entry name" value="RIBOSOMAL PROTEIN S12 METHYLTHIOTRANSFERASE ACCESSORY FACTOR YCAO"/>
    <property type="match status" value="1"/>
</dbReference>
<evidence type="ECO:0000313" key="3">
    <source>
        <dbReference type="Proteomes" id="UP000265715"/>
    </source>
</evidence>
<feature type="domain" description="YcaO" evidence="1">
    <location>
        <begin position="168"/>
        <end position="539"/>
    </location>
</feature>
<dbReference type="EMBL" id="QXDL01000014">
    <property type="protein sequence ID" value="RIH90230.1"/>
    <property type="molecule type" value="Genomic_DNA"/>
</dbReference>
<dbReference type="RefSeq" id="WP_119313828.1">
    <property type="nucleotide sequence ID" value="NZ_QXDL01000014.1"/>
</dbReference>
<dbReference type="OrthoDB" id="2379922at2"/>
<dbReference type="NCBIfam" id="TIGR03604">
    <property type="entry name" value="TOMM_cyclo_SagD"/>
    <property type="match status" value="1"/>
</dbReference>
<dbReference type="Proteomes" id="UP000265715">
    <property type="component" value="Unassembled WGS sequence"/>
</dbReference>
<sequence>MSAVRQLERSTGPFGPEPGGRLAAAGSRYLWISPGTHTAEEQARLHGLLSDWDPTAATPLTDLERRHPFARVWLELWSGNPARSWLRLDLLEGQLQVIPLQEGAGPEPFLSPRPEHVDGSCRQARPRHLAPGLRAWLHGEVVREDGVRGAAVSRCDLPLGPHSVPTFGRTNNYRDAELGALLEALERKASTDTGQLEVIRGSCSRLCREHPLLDPLSLVQPRPEDLRHVPGLVPYDPDLPIEWVWGYSFRRQGPVLVPAAHAFLGYVGHPRFVNETSSGTALGASLEEALLHALFEVLERDALLMTWYTRSPARRIDPQVLGRREVGVQLDWAARLGYEARLYDITQEAGLPTVWALLVRTDGGAPYSLSGAAAHARTWRAARAALTEALTSLQLTFDLYDPGQARQCLHDPGAVEGELHHYLRFAHPESAVLLDFLSGEAVVPSSLEARDRDWPGGITAKLVVLVERLLRHHPDVVFVDLTPPTLRGHGLHCVRALVPDALPLTFGHRQRRVHACARLRRRLPPGADLEPLFTPHPFA</sequence>
<dbReference type="PROSITE" id="PS51664">
    <property type="entry name" value="YCAO"/>
    <property type="match status" value="1"/>
</dbReference>
<dbReference type="InterPro" id="IPR003776">
    <property type="entry name" value="YcaO-like_dom"/>
</dbReference>
<dbReference type="Gene3D" id="3.30.160.660">
    <property type="match status" value="1"/>
</dbReference>
<evidence type="ECO:0000259" key="1">
    <source>
        <dbReference type="PROSITE" id="PS51664"/>
    </source>
</evidence>
<dbReference type="InterPro" id="IPR027624">
    <property type="entry name" value="TOMM_cyclo_SagD"/>
</dbReference>
<keyword evidence="3" id="KW-1185">Reference proteome</keyword>
<evidence type="ECO:0000313" key="2">
    <source>
        <dbReference type="EMBL" id="RIH90230.1"/>
    </source>
</evidence>
<dbReference type="Pfam" id="PF02624">
    <property type="entry name" value="YcaO"/>
    <property type="match status" value="1"/>
</dbReference>
<dbReference type="AlphaFoldDB" id="A0A399F2J2"/>
<reference evidence="2 3" key="1">
    <citation type="submission" date="2018-08" db="EMBL/GenBank/DDBJ databases">
        <title>Meiothermus terrae DSM 26712 genome sequencing project.</title>
        <authorList>
            <person name="Da Costa M.S."/>
            <person name="Albuquerque L."/>
            <person name="Raposo P."/>
            <person name="Froufe H.J.C."/>
            <person name="Barroso C.S."/>
            <person name="Egas C."/>
        </authorList>
    </citation>
    <scope>NUCLEOTIDE SEQUENCE [LARGE SCALE GENOMIC DNA]</scope>
    <source>
        <strain evidence="2 3">DSM 26712</strain>
    </source>
</reference>
<organism evidence="2 3">
    <name type="scientific">Calidithermus terrae</name>
    <dbReference type="NCBI Taxonomy" id="1408545"/>
    <lineage>
        <taxon>Bacteria</taxon>
        <taxon>Thermotogati</taxon>
        <taxon>Deinococcota</taxon>
        <taxon>Deinococci</taxon>
        <taxon>Thermales</taxon>
        <taxon>Thermaceae</taxon>
        <taxon>Calidithermus</taxon>
    </lineage>
</organism>